<evidence type="ECO:0000259" key="2">
    <source>
        <dbReference type="PROSITE" id="PS51781"/>
    </source>
</evidence>
<dbReference type="AlphaFoldDB" id="A0A419DG19"/>
<keyword evidence="1" id="KW-0812">Transmembrane</keyword>
<evidence type="ECO:0000313" key="3">
    <source>
        <dbReference type="EMBL" id="RJO62061.1"/>
    </source>
</evidence>
<keyword evidence="1" id="KW-0472">Membrane</keyword>
<proteinExistence type="predicted"/>
<organism evidence="3 4">
    <name type="scientific">candidate division WS5 bacterium</name>
    <dbReference type="NCBI Taxonomy" id="2093353"/>
    <lineage>
        <taxon>Bacteria</taxon>
        <taxon>candidate division WS5</taxon>
    </lineage>
</organism>
<evidence type="ECO:0000256" key="1">
    <source>
        <dbReference type="SAM" id="Phobius"/>
    </source>
</evidence>
<sequence length="272" mass="30462">MALSRIPNSRIKKGIDPKKKKILFVLGLIFIFIVLYGIYSLKRVVPDEKDKKQVKVETGDRPMAKSLSVTINTGGYPLNIRADHDEKSDKVGEIPDKTKVEVKEEIDGWYKITYNGKDGWISKKYTILDSDSIGQKAESGEQAFQGSGYTFKYPSGWNVQNYSGLDGSVWVALSNNQLPSEAPKGSYFIPLELKVYSSDKKPTGGFRTDPSAKKEAVAVGGISGTRYTYTDSETSTEINTVEFERNGTLYDFYDNGGYWEDLKKALDTFTFQ</sequence>
<dbReference type="SMART" id="SM00287">
    <property type="entry name" value="SH3b"/>
    <property type="match status" value="1"/>
</dbReference>
<feature type="transmembrane region" description="Helical" evidence="1">
    <location>
        <begin position="21"/>
        <end position="39"/>
    </location>
</feature>
<protein>
    <submittedName>
        <fullName evidence="3">SH3 domain-containing protein</fullName>
    </submittedName>
</protein>
<dbReference type="InterPro" id="IPR003646">
    <property type="entry name" value="SH3-like_bac-type"/>
</dbReference>
<evidence type="ECO:0000313" key="4">
    <source>
        <dbReference type="Proteomes" id="UP000285655"/>
    </source>
</evidence>
<gene>
    <name evidence="3" type="ORF">C4544_00995</name>
</gene>
<feature type="domain" description="SH3b" evidence="2">
    <location>
        <begin position="64"/>
        <end position="130"/>
    </location>
</feature>
<comment type="caution">
    <text evidence="3">The sequence shown here is derived from an EMBL/GenBank/DDBJ whole genome shotgun (WGS) entry which is preliminary data.</text>
</comment>
<dbReference type="Gene3D" id="2.30.30.40">
    <property type="entry name" value="SH3 Domains"/>
    <property type="match status" value="1"/>
</dbReference>
<dbReference type="Pfam" id="PF08239">
    <property type="entry name" value="SH3_3"/>
    <property type="match status" value="1"/>
</dbReference>
<accession>A0A419DG19</accession>
<dbReference type="PROSITE" id="PS51781">
    <property type="entry name" value="SH3B"/>
    <property type="match status" value="1"/>
</dbReference>
<dbReference type="Proteomes" id="UP000285655">
    <property type="component" value="Unassembled WGS sequence"/>
</dbReference>
<reference evidence="3 4" key="1">
    <citation type="journal article" date="2017" name="ISME J.">
        <title>Energy and carbon metabolisms in a deep terrestrial subsurface fluid microbial community.</title>
        <authorList>
            <person name="Momper L."/>
            <person name="Jungbluth S.P."/>
            <person name="Lee M.D."/>
            <person name="Amend J.P."/>
        </authorList>
    </citation>
    <scope>NUCLEOTIDE SEQUENCE [LARGE SCALE GENOMIC DNA]</scope>
    <source>
        <strain evidence="3">SURF_29</strain>
    </source>
</reference>
<dbReference type="EMBL" id="QZJW01000005">
    <property type="protein sequence ID" value="RJO62061.1"/>
    <property type="molecule type" value="Genomic_DNA"/>
</dbReference>
<keyword evidence="1" id="KW-1133">Transmembrane helix</keyword>
<name>A0A419DG19_9BACT</name>